<organism evidence="1 2">
    <name type="scientific">Mycobacterium phage Tiger</name>
    <dbReference type="NCBI Taxonomy" id="1161934"/>
    <lineage>
        <taxon>Viruses</taxon>
        <taxon>Duplodnaviria</taxon>
        <taxon>Heunggongvirae</taxon>
        <taxon>Uroviricota</taxon>
        <taxon>Caudoviricetes</taxon>
        <taxon>Benedictvirus</taxon>
        <taxon>Benedictvirus tiger</taxon>
    </lineage>
</organism>
<evidence type="ECO:0000313" key="1">
    <source>
        <dbReference type="EMBL" id="AFF28469.1"/>
    </source>
</evidence>
<proteinExistence type="predicted"/>
<dbReference type="GeneID" id="40083742"/>
<protein>
    <submittedName>
        <fullName evidence="1">Uncharacterized protein</fullName>
    </submittedName>
</protein>
<gene>
    <name evidence="1" type="primary">86</name>
    <name evidence="1" type="ORF">TIGER_86</name>
</gene>
<sequence length="39" mass="4020">MMWDIAQAGRALRELGFRVGRGCCAGRPASLSVQVGAGA</sequence>
<accession>H9NCZ8</accession>
<dbReference type="KEGG" id="vg:40083742"/>
<dbReference type="EMBL" id="JQ684677">
    <property type="protein sequence ID" value="AFF28469.1"/>
    <property type="molecule type" value="Genomic_DNA"/>
</dbReference>
<evidence type="ECO:0000313" key="2">
    <source>
        <dbReference type="Proteomes" id="UP000007891"/>
    </source>
</evidence>
<dbReference type="Proteomes" id="UP000007891">
    <property type="component" value="Segment"/>
</dbReference>
<name>H9NCZ8_9CAUD</name>
<dbReference type="RefSeq" id="YP_009607729.1">
    <property type="nucleotide sequence ID" value="NC_041984.1"/>
</dbReference>
<reference evidence="2" key="1">
    <citation type="submission" date="2012-02" db="EMBL/GenBank/DDBJ databases">
        <authorList>
            <person name="Hersh A.R."/>
            <person name="Dasenko M.A."/>
            <person name="Denver D.R."/>
            <person name="Garcia-Ruiz H."/>
            <person name="Hoyer J.S."/>
            <person name="Jogdeo S."/>
            <person name="Sullivan C.M."/>
            <person name="Peterson M.R."/>
            <person name="Rowley E.R."/>
            <person name="Schnitzler C.E."/>
            <person name="Taylor B.J."/>
            <person name="Vining K.J."/>
            <person name="Almabruk K.H."/>
            <person name="Banawas S."/>
            <person name="Beatty C."/>
            <person name="Bullock C.J."/>
            <person name="Cappellazzi J.E."/>
            <person name="Chagani S.E."/>
            <person name="Chatterjee P."/>
            <person name="Cram E.D."/>
            <person name="Elorriaga M.E."/>
            <person name="Esser M."/>
            <person name="Fellows E.J."/>
            <person name="Garcia G.R."/>
            <person name="Gullaba J.M."/>
            <person name="Kinsley M.A."/>
            <person name="Luo F."/>
            <person name="McGinnis M."/>
            <person name="Paquette C.E."/>
            <person name="Reddekopp R.L."/>
            <person name="Rosen K.L."/>
            <person name="Sahlfeld L.M."/>
            <person name="Vondras A.M."/>
            <person name="Wang J.X."/>
            <person name="Weiss E.S."/>
            <person name="Wernick R."/>
            <person name="Abuelizz H.A."/>
            <person name="Amaro Y."/>
            <person name="Archer C.L."/>
            <person name="Basu A."/>
            <person name="Bellinger M.R."/>
            <person name="Johnson S.F."/>
            <person name="Kitchen S.A."/>
            <person name="Li M."/>
            <person name="Morey-Castro K.E."/>
            <person name="Lavalleur H.J."/>
            <person name="Rangel L.J."/>
            <person name="Ree J.F."/>
            <person name="Shay S.D."/>
            <person name="Sheng Y."/>
            <person name="Smyth J.C."/>
            <person name="Stamm E.A."/>
            <person name="Taylor C.R."/>
            <person name="Vining O.B."/>
            <person name="Wanzeck K.M."/>
            <person name="Watson G."/>
            <person name="Bruck A.J."/>
            <person name="Bradley K.W."/>
            <person name="Khaja R."/>
            <person name="Lewis M.F."/>
            <person name="Barker L.P."/>
            <person name="Asai D.J."/>
            <person name="Bowman C.A."/>
            <person name="Russell D.A."/>
            <person name="Pope W.H."/>
            <person name="Jacobs-Sera D."/>
            <person name="Hendrix R.W."/>
            <person name="Hatfull G.F."/>
        </authorList>
    </citation>
    <scope>NUCLEOTIDE SEQUENCE [LARGE SCALE GENOMIC DNA]</scope>
</reference>
<keyword evidence="2" id="KW-1185">Reference proteome</keyword>